<dbReference type="InParanoid" id="F6TKK5"/>
<sequence length="219" mass="25241">MVRNYIRKTTKGSWSEDSMRNALLERYSNNTSFRELAQKYNIPTSTLSRHATGVLKKASGTKQIDQKAKISKNNKKNENKMMTKYDKKNKSKRMKKNKEKIGNMMMEKSDKKEVSSDKLALERSGSQLADTDIGQVVFENVNMQNIDWHDWIRLVDWISIKTFGRSYIAQAAITGNSEEIEEKDSSTKEACTEEEKPNETKLLTTDQQNQDTDQPEISK</sequence>
<dbReference type="InterPro" id="IPR007889">
    <property type="entry name" value="HTH_Psq"/>
</dbReference>
<dbReference type="GeneID" id="100177141"/>
<dbReference type="SUPFAM" id="SSF46689">
    <property type="entry name" value="Homeodomain-like"/>
    <property type="match status" value="1"/>
</dbReference>
<evidence type="ECO:0000313" key="3">
    <source>
        <dbReference type="Ensembl" id="ENSCINP00000019446.3"/>
    </source>
</evidence>
<organism evidence="3 4">
    <name type="scientific">Ciona intestinalis</name>
    <name type="common">Transparent sea squirt</name>
    <name type="synonym">Ascidia intestinalis</name>
    <dbReference type="NCBI Taxonomy" id="7719"/>
    <lineage>
        <taxon>Eukaryota</taxon>
        <taxon>Metazoa</taxon>
        <taxon>Chordata</taxon>
        <taxon>Tunicata</taxon>
        <taxon>Ascidiacea</taxon>
        <taxon>Phlebobranchia</taxon>
        <taxon>Cionidae</taxon>
        <taxon>Ciona</taxon>
    </lineage>
</organism>
<dbReference type="HOGENOM" id="CLU_1261092_0_0_1"/>
<dbReference type="GeneTree" id="ENSGT00660000097249"/>
<feature type="domain" description="HTH psq-type" evidence="2">
    <location>
        <begin position="16"/>
        <end position="51"/>
    </location>
</feature>
<dbReference type="Pfam" id="PF05225">
    <property type="entry name" value="HTH_psq"/>
    <property type="match status" value="1"/>
</dbReference>
<dbReference type="GO" id="GO:0003677">
    <property type="term" value="F:DNA binding"/>
    <property type="evidence" value="ECO:0007669"/>
    <property type="project" value="InterPro"/>
</dbReference>
<evidence type="ECO:0000256" key="1">
    <source>
        <dbReference type="SAM" id="MobiDB-lite"/>
    </source>
</evidence>
<dbReference type="Proteomes" id="UP000008144">
    <property type="component" value="Chromosome 3"/>
</dbReference>
<name>F6TKK5_CIOIN</name>
<dbReference type="RefSeq" id="XP_026689724.1">
    <property type="nucleotide sequence ID" value="XM_026833923.1"/>
</dbReference>
<evidence type="ECO:0000259" key="2">
    <source>
        <dbReference type="Pfam" id="PF05225"/>
    </source>
</evidence>
<keyword evidence="4" id="KW-1185">Reference proteome</keyword>
<dbReference type="AlphaFoldDB" id="F6TKK5"/>
<feature type="compositionally biased region" description="Basic and acidic residues" evidence="1">
    <location>
        <begin position="183"/>
        <end position="199"/>
    </location>
</feature>
<proteinExistence type="predicted"/>
<protein>
    <submittedName>
        <fullName evidence="3">Uncharacterized LOC100177141</fullName>
    </submittedName>
</protein>
<dbReference type="EMBL" id="EAAA01001701">
    <property type="status" value="NOT_ANNOTATED_CDS"/>
    <property type="molecule type" value="Genomic_DNA"/>
</dbReference>
<accession>A0A1W3JMA7</accession>
<reference evidence="3" key="2">
    <citation type="journal article" date="2008" name="Genome Biol.">
        <title>Improved genome assembly and evidence-based global gene model set for the chordate Ciona intestinalis: new insight into intron and operon populations.</title>
        <authorList>
            <person name="Satou Y."/>
            <person name="Mineta K."/>
            <person name="Ogasawara M."/>
            <person name="Sasakura Y."/>
            <person name="Shoguchi E."/>
            <person name="Ueno K."/>
            <person name="Yamada L."/>
            <person name="Matsumoto J."/>
            <person name="Wasserscheid J."/>
            <person name="Dewar K."/>
            <person name="Wiley G.B."/>
            <person name="Macmil S.L."/>
            <person name="Roe B.A."/>
            <person name="Zeller R.W."/>
            <person name="Hastings K.E."/>
            <person name="Lemaire P."/>
            <person name="Lindquist E."/>
            <person name="Endo T."/>
            <person name="Hotta K."/>
            <person name="Inaba K."/>
        </authorList>
    </citation>
    <scope>NUCLEOTIDE SEQUENCE [LARGE SCALE GENOMIC DNA]</scope>
    <source>
        <strain evidence="3">wild type</strain>
    </source>
</reference>
<reference evidence="3" key="3">
    <citation type="submission" date="2025-08" db="UniProtKB">
        <authorList>
            <consortium name="Ensembl"/>
        </authorList>
    </citation>
    <scope>IDENTIFICATION</scope>
</reference>
<dbReference type="Ensembl" id="ENSCINT00000019446.3">
    <property type="protein sequence ID" value="ENSCINP00000019446.3"/>
    <property type="gene ID" value="ENSCING00000009559.3"/>
</dbReference>
<dbReference type="OrthoDB" id="8194222at2759"/>
<dbReference type="InterPro" id="IPR009057">
    <property type="entry name" value="Homeodomain-like_sf"/>
</dbReference>
<feature type="region of interest" description="Disordered" evidence="1">
    <location>
        <begin position="177"/>
        <end position="219"/>
    </location>
</feature>
<reference evidence="3" key="4">
    <citation type="submission" date="2025-09" db="UniProtKB">
        <authorList>
            <consortium name="Ensembl"/>
        </authorList>
    </citation>
    <scope>IDENTIFICATION</scope>
</reference>
<reference evidence="4" key="1">
    <citation type="journal article" date="2002" name="Science">
        <title>The draft genome of Ciona intestinalis: insights into chordate and vertebrate origins.</title>
        <authorList>
            <person name="Dehal P."/>
            <person name="Satou Y."/>
            <person name="Campbell R.K."/>
            <person name="Chapman J."/>
            <person name="Degnan B."/>
            <person name="De Tomaso A."/>
            <person name="Davidson B."/>
            <person name="Di Gregorio A."/>
            <person name="Gelpke M."/>
            <person name="Goodstein D.M."/>
            <person name="Harafuji N."/>
            <person name="Hastings K.E."/>
            <person name="Ho I."/>
            <person name="Hotta K."/>
            <person name="Huang W."/>
            <person name="Kawashima T."/>
            <person name="Lemaire P."/>
            <person name="Martinez D."/>
            <person name="Meinertzhagen I.A."/>
            <person name="Necula S."/>
            <person name="Nonaka M."/>
            <person name="Putnam N."/>
            <person name="Rash S."/>
            <person name="Saiga H."/>
            <person name="Satake M."/>
            <person name="Terry A."/>
            <person name="Yamada L."/>
            <person name="Wang H.G."/>
            <person name="Awazu S."/>
            <person name="Azumi K."/>
            <person name="Boore J."/>
            <person name="Branno M."/>
            <person name="Chin-Bow S."/>
            <person name="DeSantis R."/>
            <person name="Doyle S."/>
            <person name="Francino P."/>
            <person name="Keys D.N."/>
            <person name="Haga S."/>
            <person name="Hayashi H."/>
            <person name="Hino K."/>
            <person name="Imai K.S."/>
            <person name="Inaba K."/>
            <person name="Kano S."/>
            <person name="Kobayashi K."/>
            <person name="Kobayashi M."/>
            <person name="Lee B.I."/>
            <person name="Makabe K.W."/>
            <person name="Manohar C."/>
            <person name="Matassi G."/>
            <person name="Medina M."/>
            <person name="Mochizuki Y."/>
            <person name="Mount S."/>
            <person name="Morishita T."/>
            <person name="Miura S."/>
            <person name="Nakayama A."/>
            <person name="Nishizaka S."/>
            <person name="Nomoto H."/>
            <person name="Ohta F."/>
            <person name="Oishi K."/>
            <person name="Rigoutsos I."/>
            <person name="Sano M."/>
            <person name="Sasaki A."/>
            <person name="Sasakura Y."/>
            <person name="Shoguchi E."/>
            <person name="Shin-i T."/>
            <person name="Spagnuolo A."/>
            <person name="Stainier D."/>
            <person name="Suzuki M.M."/>
            <person name="Tassy O."/>
            <person name="Takatori N."/>
            <person name="Tokuoka M."/>
            <person name="Yagi K."/>
            <person name="Yoshizaki F."/>
            <person name="Wada S."/>
            <person name="Zhang C."/>
            <person name="Hyatt P.D."/>
            <person name="Larimer F."/>
            <person name="Detter C."/>
            <person name="Doggett N."/>
            <person name="Glavina T."/>
            <person name="Hawkins T."/>
            <person name="Richardson P."/>
            <person name="Lucas S."/>
            <person name="Kohara Y."/>
            <person name="Levine M."/>
            <person name="Satoh N."/>
            <person name="Rokhsar D.S."/>
        </authorList>
    </citation>
    <scope>NUCLEOTIDE SEQUENCE [LARGE SCALE GENOMIC DNA]</scope>
</reference>
<evidence type="ECO:0000313" key="4">
    <source>
        <dbReference type="Proteomes" id="UP000008144"/>
    </source>
</evidence>
<accession>F6TKK5</accession>
<gene>
    <name evidence="3" type="primary">LOC100177141</name>
</gene>
<dbReference type="KEGG" id="cin:100177141"/>